<accession>A0ABM8FZU7</accession>
<evidence type="ECO:0000313" key="3">
    <source>
        <dbReference type="Proteomes" id="UP001321475"/>
    </source>
</evidence>
<keyword evidence="3" id="KW-1185">Reference proteome</keyword>
<organism evidence="2 3">
    <name type="scientific">Paraoerskovia sediminicola</name>
    <dbReference type="NCBI Taxonomy" id="1138587"/>
    <lineage>
        <taxon>Bacteria</taxon>
        <taxon>Bacillati</taxon>
        <taxon>Actinomycetota</taxon>
        <taxon>Actinomycetes</taxon>
        <taxon>Micrococcales</taxon>
        <taxon>Cellulomonadaceae</taxon>
        <taxon>Paraoerskovia</taxon>
    </lineage>
</organism>
<sequence length="66" mass="7088">MSATRMLVSWRQTQRRDPRQPSDGRVGDFCAVPFVAAEAVEAVVFESVVLAPVAPVVNASSMPSGR</sequence>
<dbReference type="Proteomes" id="UP001321475">
    <property type="component" value="Chromosome"/>
</dbReference>
<feature type="region of interest" description="Disordered" evidence="1">
    <location>
        <begin position="1"/>
        <end position="24"/>
    </location>
</feature>
<evidence type="ECO:0000256" key="1">
    <source>
        <dbReference type="SAM" id="MobiDB-lite"/>
    </source>
</evidence>
<proteinExistence type="predicted"/>
<feature type="compositionally biased region" description="Basic and acidic residues" evidence="1">
    <location>
        <begin position="14"/>
        <end position="24"/>
    </location>
</feature>
<name>A0ABM8FZU7_9CELL</name>
<reference evidence="3" key="1">
    <citation type="journal article" date="2019" name="Int. J. Syst. Evol. Microbiol.">
        <title>The Global Catalogue of Microorganisms (GCM) 10K type strain sequencing project: providing services to taxonomists for standard genome sequencing and annotation.</title>
        <authorList>
            <consortium name="The Broad Institute Genomics Platform"/>
            <consortium name="The Broad Institute Genome Sequencing Center for Infectious Disease"/>
            <person name="Wu L."/>
            <person name="Ma J."/>
        </authorList>
    </citation>
    <scope>NUCLEOTIDE SEQUENCE [LARGE SCALE GENOMIC DNA]</scope>
    <source>
        <strain evidence="3">NBRC 108565</strain>
    </source>
</reference>
<protein>
    <submittedName>
        <fullName evidence="2">Uncharacterized protein</fullName>
    </submittedName>
</protein>
<dbReference type="EMBL" id="AP027729">
    <property type="protein sequence ID" value="BDZ41302.1"/>
    <property type="molecule type" value="Genomic_DNA"/>
</dbReference>
<gene>
    <name evidence="2" type="ORF">GCM10025865_06010</name>
</gene>
<evidence type="ECO:0000313" key="2">
    <source>
        <dbReference type="EMBL" id="BDZ41302.1"/>
    </source>
</evidence>